<accession>A0A9W4WRQ4</accession>
<evidence type="ECO:0000259" key="2">
    <source>
        <dbReference type="PROSITE" id="PS50011"/>
    </source>
</evidence>
<sequence>MSETQVFDVTTTIKKEIKPLEEEIVEATTHLDSTELSGTTSRSTDEDKHHDDYLVGGNSEAVSITSSKLLEEYPSSHYLKERASLAQISALNILSSITRGLECMHELGFIHYNLHVGNILRTGTGETIITDVGIKKPTIKFTSLLRDKEEIYGVLPYLAPEVLYSKRFSKASDVYAFGIMMNEIISGFPPFNNVAHDSELADEICRGTRPEIPEHTPRLLAEVIKRCWETMPINRPSAKELNELLTQWWNDLQNDKLSEINVQCKSCDEISRNSSTFTPTPLLYVSHPEAVYHSRLLEFDEIPRTINTNRRSKLQNSFPYSESRQTDAQDNLEYQDDQDDHTGSCLCPFNYLLNWLHSLKKLKK</sequence>
<reference evidence="3" key="1">
    <citation type="submission" date="2022-08" db="EMBL/GenBank/DDBJ databases">
        <authorList>
            <person name="Kallberg Y."/>
            <person name="Tangrot J."/>
            <person name="Rosling A."/>
        </authorList>
    </citation>
    <scope>NUCLEOTIDE SEQUENCE</scope>
    <source>
        <strain evidence="3">Wild A</strain>
    </source>
</reference>
<evidence type="ECO:0000313" key="4">
    <source>
        <dbReference type="Proteomes" id="UP001153678"/>
    </source>
</evidence>
<evidence type="ECO:0000313" key="3">
    <source>
        <dbReference type="EMBL" id="CAI2173960.1"/>
    </source>
</evidence>
<gene>
    <name evidence="3" type="ORF">FWILDA_LOCUS6350</name>
</gene>
<comment type="caution">
    <text evidence="3">The sequence shown here is derived from an EMBL/GenBank/DDBJ whole genome shotgun (WGS) entry which is preliminary data.</text>
</comment>
<dbReference type="Proteomes" id="UP001153678">
    <property type="component" value="Unassembled WGS sequence"/>
</dbReference>
<dbReference type="GO" id="GO:0005524">
    <property type="term" value="F:ATP binding"/>
    <property type="evidence" value="ECO:0007669"/>
    <property type="project" value="InterPro"/>
</dbReference>
<name>A0A9W4WRQ4_9GLOM</name>
<dbReference type="GO" id="GO:0004674">
    <property type="term" value="F:protein serine/threonine kinase activity"/>
    <property type="evidence" value="ECO:0007669"/>
    <property type="project" value="TreeGrafter"/>
</dbReference>
<evidence type="ECO:0000256" key="1">
    <source>
        <dbReference type="SAM" id="MobiDB-lite"/>
    </source>
</evidence>
<feature type="compositionally biased region" description="Basic and acidic residues" evidence="1">
    <location>
        <begin position="43"/>
        <end position="52"/>
    </location>
</feature>
<dbReference type="PROSITE" id="PS50011">
    <property type="entry name" value="PROTEIN_KINASE_DOM"/>
    <property type="match status" value="1"/>
</dbReference>
<dbReference type="AlphaFoldDB" id="A0A9W4WRQ4"/>
<dbReference type="InterPro" id="IPR051681">
    <property type="entry name" value="Ser/Thr_Kinases-Pseudokinases"/>
</dbReference>
<proteinExistence type="predicted"/>
<dbReference type="EMBL" id="CAMKVN010001142">
    <property type="protein sequence ID" value="CAI2173960.1"/>
    <property type="molecule type" value="Genomic_DNA"/>
</dbReference>
<dbReference type="PANTHER" id="PTHR44329">
    <property type="entry name" value="SERINE/THREONINE-PROTEIN KINASE TNNI3K-RELATED"/>
    <property type="match status" value="1"/>
</dbReference>
<dbReference type="InterPro" id="IPR011009">
    <property type="entry name" value="Kinase-like_dom_sf"/>
</dbReference>
<dbReference type="Gene3D" id="1.10.510.10">
    <property type="entry name" value="Transferase(Phosphotransferase) domain 1"/>
    <property type="match status" value="1"/>
</dbReference>
<dbReference type="OrthoDB" id="2331504at2759"/>
<dbReference type="InterPro" id="IPR000719">
    <property type="entry name" value="Prot_kinase_dom"/>
</dbReference>
<protein>
    <submittedName>
        <fullName evidence="3">9891_t:CDS:1</fullName>
    </submittedName>
</protein>
<organism evidence="3 4">
    <name type="scientific">Funneliformis geosporum</name>
    <dbReference type="NCBI Taxonomy" id="1117311"/>
    <lineage>
        <taxon>Eukaryota</taxon>
        <taxon>Fungi</taxon>
        <taxon>Fungi incertae sedis</taxon>
        <taxon>Mucoromycota</taxon>
        <taxon>Glomeromycotina</taxon>
        <taxon>Glomeromycetes</taxon>
        <taxon>Glomerales</taxon>
        <taxon>Glomeraceae</taxon>
        <taxon>Funneliformis</taxon>
    </lineage>
</organism>
<dbReference type="InterPro" id="IPR001245">
    <property type="entry name" value="Ser-Thr/Tyr_kinase_cat_dom"/>
</dbReference>
<dbReference type="SUPFAM" id="SSF56112">
    <property type="entry name" value="Protein kinase-like (PK-like)"/>
    <property type="match status" value="1"/>
</dbReference>
<keyword evidence="4" id="KW-1185">Reference proteome</keyword>
<feature type="region of interest" description="Disordered" evidence="1">
    <location>
        <begin position="28"/>
        <end position="52"/>
    </location>
</feature>
<feature type="domain" description="Protein kinase" evidence="2">
    <location>
        <begin position="1"/>
        <end position="249"/>
    </location>
</feature>
<feature type="compositionally biased region" description="Polar residues" evidence="1">
    <location>
        <begin position="30"/>
        <end position="42"/>
    </location>
</feature>
<dbReference type="Pfam" id="PF07714">
    <property type="entry name" value="PK_Tyr_Ser-Thr"/>
    <property type="match status" value="1"/>
</dbReference>